<evidence type="ECO:0000313" key="3">
    <source>
        <dbReference type="EMBL" id="GEP03006.1"/>
    </source>
</evidence>
<dbReference type="Proteomes" id="UP000321960">
    <property type="component" value="Unassembled WGS sequence"/>
</dbReference>
<evidence type="ECO:0000256" key="2">
    <source>
        <dbReference type="SAM" id="SignalP"/>
    </source>
</evidence>
<keyword evidence="1" id="KW-0472">Membrane</keyword>
<accession>A0A512IZ70</accession>
<protein>
    <submittedName>
        <fullName evidence="3">Uncharacterized protein</fullName>
    </submittedName>
</protein>
<reference evidence="4" key="4">
    <citation type="submission" date="2023-01" db="EMBL/GenBank/DDBJ databases">
        <title>Draft genome sequence of Methylobacterium oxalidis strain NBRC 107715.</title>
        <authorList>
            <person name="Sun Q."/>
            <person name="Mori K."/>
        </authorList>
    </citation>
    <scope>NUCLEOTIDE SEQUENCE</scope>
    <source>
        <strain evidence="4">NBRC 107715</strain>
    </source>
</reference>
<evidence type="ECO:0000313" key="4">
    <source>
        <dbReference type="EMBL" id="GLS65939.1"/>
    </source>
</evidence>
<sequence length="64" mass="7085">MLEIMRTAPLMFALGLSAVYAQNPAPGAPTTAQDDSGIGPWPWVIMVVLLMAALIWNYQRRRGR</sequence>
<reference evidence="6" key="2">
    <citation type="journal article" date="2019" name="Int. J. Syst. Evol. Microbiol.">
        <title>The Global Catalogue of Microorganisms (GCM) 10K type strain sequencing project: providing services to taxonomists for standard genome sequencing and annotation.</title>
        <authorList>
            <consortium name="The Broad Institute Genomics Platform"/>
            <consortium name="The Broad Institute Genome Sequencing Center for Infectious Disease"/>
            <person name="Wu L."/>
            <person name="Ma J."/>
        </authorList>
    </citation>
    <scope>NUCLEOTIDE SEQUENCE [LARGE SCALE GENOMIC DNA]</scope>
    <source>
        <strain evidence="6">NBRC 107715</strain>
    </source>
</reference>
<dbReference type="RefSeq" id="WP_147024742.1">
    <property type="nucleotide sequence ID" value="NZ_BJZU01000016.1"/>
</dbReference>
<feature type="chain" id="PRO_5022187017" evidence="2">
    <location>
        <begin position="22"/>
        <end position="64"/>
    </location>
</feature>
<feature type="transmembrane region" description="Helical" evidence="1">
    <location>
        <begin position="40"/>
        <end position="58"/>
    </location>
</feature>
<comment type="caution">
    <text evidence="3">The sequence shown here is derived from an EMBL/GenBank/DDBJ whole genome shotgun (WGS) entry which is preliminary data.</text>
</comment>
<proteinExistence type="predicted"/>
<keyword evidence="1" id="KW-0812">Transmembrane</keyword>
<dbReference type="Proteomes" id="UP001156856">
    <property type="component" value="Unassembled WGS sequence"/>
</dbReference>
<evidence type="ECO:0000256" key="1">
    <source>
        <dbReference type="SAM" id="Phobius"/>
    </source>
</evidence>
<dbReference type="EMBL" id="BSPK01000084">
    <property type="protein sequence ID" value="GLS65939.1"/>
    <property type="molecule type" value="Genomic_DNA"/>
</dbReference>
<reference evidence="3 5" key="3">
    <citation type="submission" date="2019-07" db="EMBL/GenBank/DDBJ databases">
        <title>Whole genome shotgun sequence of Methylobacterium oxalidis NBRC 107715.</title>
        <authorList>
            <person name="Hosoyama A."/>
            <person name="Uohara A."/>
            <person name="Ohji S."/>
            <person name="Ichikawa N."/>
        </authorList>
    </citation>
    <scope>NUCLEOTIDE SEQUENCE [LARGE SCALE GENOMIC DNA]</scope>
    <source>
        <strain evidence="3 5">NBRC 107715</strain>
    </source>
</reference>
<evidence type="ECO:0000313" key="6">
    <source>
        <dbReference type="Proteomes" id="UP001156856"/>
    </source>
</evidence>
<keyword evidence="2" id="KW-0732">Signal</keyword>
<organism evidence="3 5">
    <name type="scientific">Methylobacterium oxalidis</name>
    <dbReference type="NCBI Taxonomy" id="944322"/>
    <lineage>
        <taxon>Bacteria</taxon>
        <taxon>Pseudomonadati</taxon>
        <taxon>Pseudomonadota</taxon>
        <taxon>Alphaproteobacteria</taxon>
        <taxon>Hyphomicrobiales</taxon>
        <taxon>Methylobacteriaceae</taxon>
        <taxon>Methylobacterium</taxon>
    </lineage>
</organism>
<gene>
    <name evidence="4" type="ORF">GCM10007888_43210</name>
    <name evidence="3" type="ORF">MOX02_10440</name>
</gene>
<feature type="signal peptide" evidence="2">
    <location>
        <begin position="1"/>
        <end position="21"/>
    </location>
</feature>
<keyword evidence="1" id="KW-1133">Transmembrane helix</keyword>
<reference evidence="4" key="1">
    <citation type="journal article" date="2014" name="Int. J. Syst. Evol. Microbiol.">
        <title>Complete genome of a new Firmicutes species belonging to the dominant human colonic microbiota ('Ruminococcus bicirculans') reveals two chromosomes and a selective capacity to utilize plant glucans.</title>
        <authorList>
            <consortium name="NISC Comparative Sequencing Program"/>
            <person name="Wegmann U."/>
            <person name="Louis P."/>
            <person name="Goesmann A."/>
            <person name="Henrissat B."/>
            <person name="Duncan S.H."/>
            <person name="Flint H.J."/>
        </authorList>
    </citation>
    <scope>NUCLEOTIDE SEQUENCE</scope>
    <source>
        <strain evidence="4">NBRC 107715</strain>
    </source>
</reference>
<evidence type="ECO:0000313" key="5">
    <source>
        <dbReference type="Proteomes" id="UP000321960"/>
    </source>
</evidence>
<keyword evidence="6" id="KW-1185">Reference proteome</keyword>
<dbReference type="AlphaFoldDB" id="A0A512IZ70"/>
<dbReference type="EMBL" id="BJZU01000016">
    <property type="protein sequence ID" value="GEP03006.1"/>
    <property type="molecule type" value="Genomic_DNA"/>
</dbReference>
<name>A0A512IZ70_9HYPH</name>